<evidence type="ECO:0000256" key="3">
    <source>
        <dbReference type="ARBA" id="ARBA00009140"/>
    </source>
</evidence>
<evidence type="ECO:0000256" key="7">
    <source>
        <dbReference type="ARBA" id="ARBA00022691"/>
    </source>
</evidence>
<keyword evidence="9 13" id="KW-1133">Transmembrane helix</keyword>
<dbReference type="OrthoDB" id="422086at2759"/>
<comment type="similarity">
    <text evidence="3 13">Belongs to the class VI-like SAM-binding methyltransferase superfamily. Isoprenylcysteine carboxyl methyltransferase family.</text>
</comment>
<feature type="transmembrane region" description="Helical" evidence="13">
    <location>
        <begin position="36"/>
        <end position="53"/>
    </location>
</feature>
<protein>
    <recommendedName>
        <fullName evidence="12 13">Protein-S-isoprenylcysteine O-methyltransferase</fullName>
        <ecNumber evidence="4 13">2.1.1.100</ecNumber>
    </recommendedName>
</protein>
<evidence type="ECO:0000256" key="4">
    <source>
        <dbReference type="ARBA" id="ARBA00012151"/>
    </source>
</evidence>
<proteinExistence type="inferred from homology"/>
<keyword evidence="6" id="KW-0808">Transferase</keyword>
<evidence type="ECO:0000256" key="13">
    <source>
        <dbReference type="RuleBase" id="RU362022"/>
    </source>
</evidence>
<dbReference type="PANTHER" id="PTHR12714:SF9">
    <property type="entry name" value="PROTEIN-S-ISOPRENYLCYSTEINE O-METHYLTRANSFERASE"/>
    <property type="match status" value="1"/>
</dbReference>
<organism evidence="14 15">
    <name type="scientific">Phaedon cochleariae</name>
    <name type="common">Mustard beetle</name>
    <dbReference type="NCBI Taxonomy" id="80249"/>
    <lineage>
        <taxon>Eukaryota</taxon>
        <taxon>Metazoa</taxon>
        <taxon>Ecdysozoa</taxon>
        <taxon>Arthropoda</taxon>
        <taxon>Hexapoda</taxon>
        <taxon>Insecta</taxon>
        <taxon>Pterygota</taxon>
        <taxon>Neoptera</taxon>
        <taxon>Endopterygota</taxon>
        <taxon>Coleoptera</taxon>
        <taxon>Polyphaga</taxon>
        <taxon>Cucujiformia</taxon>
        <taxon>Chrysomeloidea</taxon>
        <taxon>Chrysomelidae</taxon>
        <taxon>Chrysomelinae</taxon>
        <taxon>Chrysomelini</taxon>
        <taxon>Phaedon</taxon>
    </lineage>
</organism>
<evidence type="ECO:0000256" key="12">
    <source>
        <dbReference type="ARBA" id="ARBA00023656"/>
    </source>
</evidence>
<evidence type="ECO:0000256" key="10">
    <source>
        <dbReference type="ARBA" id="ARBA00023136"/>
    </source>
</evidence>
<accession>A0A9N9S9M1</accession>
<dbReference type="Pfam" id="PF04140">
    <property type="entry name" value="ICMT"/>
    <property type="match status" value="1"/>
</dbReference>
<dbReference type="GO" id="GO:0032259">
    <property type="term" value="P:methylation"/>
    <property type="evidence" value="ECO:0007669"/>
    <property type="project" value="UniProtKB-KW"/>
</dbReference>
<name>A0A9N9S9M1_PHACE</name>
<evidence type="ECO:0000313" key="14">
    <source>
        <dbReference type="EMBL" id="CAG9814389.1"/>
    </source>
</evidence>
<dbReference type="EC" id="2.1.1.100" evidence="4 13"/>
<evidence type="ECO:0000256" key="5">
    <source>
        <dbReference type="ARBA" id="ARBA00022603"/>
    </source>
</evidence>
<evidence type="ECO:0000256" key="8">
    <source>
        <dbReference type="ARBA" id="ARBA00022692"/>
    </source>
</evidence>
<sequence>MIVTETKVAVKSFSLAIFLLSFVSIFHLYFEISSLTSYMVSCSSVLLVLYALLRLQFQGFNYQIAIRAAILGTVFAIGIHVRLVAPPHIQIFGGYMCVMAFFHFSEFTAISIVQPKQVSIDSFVINHSPQYIAAAVMSWVEFFIEAYFCPGLKQLYWVSNAGLVLCILGEVWRKTAMITAGSSFNHLVQHERSSDHVLVTHGIYSWCRHPSYVGWFYWSIGTQILLLNPLCVPAYAIVSWMFFKSRIYIEEITLLNFFGQSYCDYQLKVGTGIPLIEGYKI</sequence>
<keyword evidence="15" id="KW-1185">Reference proteome</keyword>
<dbReference type="AlphaFoldDB" id="A0A9N9S9M1"/>
<dbReference type="EMBL" id="OU896716">
    <property type="protein sequence ID" value="CAG9814389.1"/>
    <property type="molecule type" value="Genomic_DNA"/>
</dbReference>
<feature type="transmembrane region" description="Helical" evidence="13">
    <location>
        <begin position="91"/>
        <end position="110"/>
    </location>
</feature>
<keyword evidence="13" id="KW-0256">Endoplasmic reticulum</keyword>
<dbReference type="InterPro" id="IPR007269">
    <property type="entry name" value="ICMT_MeTrfase"/>
</dbReference>
<comment type="function">
    <text evidence="11">Catalyzes the post-translational methylation of isoprenylated C-terminal cysteine residues.</text>
</comment>
<feature type="transmembrane region" description="Helical" evidence="13">
    <location>
        <begin position="215"/>
        <end position="238"/>
    </location>
</feature>
<dbReference type="InterPro" id="IPR025770">
    <property type="entry name" value="PPMT_MeTrfase"/>
</dbReference>
<gene>
    <name evidence="14" type="ORF">PHAECO_LOCUS1948</name>
</gene>
<comment type="subcellular location">
    <subcellularLocation>
        <location evidence="13">Endoplasmic reticulum membrane</location>
        <topology evidence="13">Multi-pass membrane protein</topology>
    </subcellularLocation>
    <subcellularLocation>
        <location evidence="2">Membrane</location>
        <topology evidence="2">Multi-pass membrane protein</topology>
    </subcellularLocation>
</comment>
<dbReference type="PROSITE" id="PS51564">
    <property type="entry name" value="SAM_ICMT"/>
    <property type="match status" value="1"/>
</dbReference>
<feature type="transmembrane region" description="Helical" evidence="13">
    <location>
        <begin position="12"/>
        <end position="30"/>
    </location>
</feature>
<keyword evidence="5 13" id="KW-0489">Methyltransferase</keyword>
<evidence type="ECO:0000256" key="6">
    <source>
        <dbReference type="ARBA" id="ARBA00022679"/>
    </source>
</evidence>
<comment type="catalytic activity">
    <reaction evidence="1 13">
        <text>[protein]-C-terminal S-[(2E,6E)-farnesyl]-L-cysteine + S-adenosyl-L-methionine = [protein]-C-terminal S-[(2E,6E)-farnesyl]-L-cysteine methyl ester + S-adenosyl-L-homocysteine</text>
        <dbReference type="Rhea" id="RHEA:21672"/>
        <dbReference type="Rhea" id="RHEA-COMP:12125"/>
        <dbReference type="Rhea" id="RHEA-COMP:12126"/>
        <dbReference type="ChEBI" id="CHEBI:57856"/>
        <dbReference type="ChEBI" id="CHEBI:59789"/>
        <dbReference type="ChEBI" id="CHEBI:90510"/>
        <dbReference type="ChEBI" id="CHEBI:90511"/>
        <dbReference type="EC" id="2.1.1.100"/>
    </reaction>
</comment>
<dbReference type="GO" id="GO:0005789">
    <property type="term" value="C:endoplasmic reticulum membrane"/>
    <property type="evidence" value="ECO:0007669"/>
    <property type="project" value="UniProtKB-SubCell"/>
</dbReference>
<dbReference type="PANTHER" id="PTHR12714">
    <property type="entry name" value="PROTEIN-S ISOPRENYLCYSTEINE O-METHYLTRANSFERASE"/>
    <property type="match status" value="1"/>
</dbReference>
<reference evidence="14" key="2">
    <citation type="submission" date="2022-10" db="EMBL/GenBank/DDBJ databases">
        <authorList>
            <consortium name="ENA_rothamsted_submissions"/>
            <consortium name="culmorum"/>
            <person name="King R."/>
        </authorList>
    </citation>
    <scope>NUCLEOTIDE SEQUENCE</scope>
</reference>
<dbReference type="Proteomes" id="UP001153737">
    <property type="component" value="Chromosome 10"/>
</dbReference>
<evidence type="ECO:0000256" key="11">
    <source>
        <dbReference type="ARBA" id="ARBA00023572"/>
    </source>
</evidence>
<evidence type="ECO:0000313" key="15">
    <source>
        <dbReference type="Proteomes" id="UP001153737"/>
    </source>
</evidence>
<reference evidence="14" key="1">
    <citation type="submission" date="2022-01" db="EMBL/GenBank/DDBJ databases">
        <authorList>
            <person name="King R."/>
        </authorList>
    </citation>
    <scope>NUCLEOTIDE SEQUENCE</scope>
</reference>
<keyword evidence="7 13" id="KW-0949">S-adenosyl-L-methionine</keyword>
<dbReference type="Gene3D" id="1.20.120.1630">
    <property type="match status" value="1"/>
</dbReference>
<evidence type="ECO:0000256" key="1">
    <source>
        <dbReference type="ARBA" id="ARBA00001450"/>
    </source>
</evidence>
<keyword evidence="8 13" id="KW-0812">Transmembrane</keyword>
<keyword evidence="10 13" id="KW-0472">Membrane</keyword>
<dbReference type="GO" id="GO:0004671">
    <property type="term" value="F:protein C-terminal S-isoprenylcysteine carboxyl O-methyltransferase activity"/>
    <property type="evidence" value="ECO:0007669"/>
    <property type="project" value="UniProtKB-EC"/>
</dbReference>
<evidence type="ECO:0000256" key="2">
    <source>
        <dbReference type="ARBA" id="ARBA00004141"/>
    </source>
</evidence>
<feature type="transmembrane region" description="Helical" evidence="13">
    <location>
        <begin position="65"/>
        <end position="85"/>
    </location>
</feature>
<evidence type="ECO:0000256" key="9">
    <source>
        <dbReference type="ARBA" id="ARBA00022989"/>
    </source>
</evidence>